<reference evidence="1" key="1">
    <citation type="journal article" date="2022" name="bioRxiv">
        <title>Deciphering the potential niche of two novel black yeast fungi from a biological soil crust based on their genomes, phenotypes, and melanin regulation.</title>
        <authorList>
            <consortium name="DOE Joint Genome Institute"/>
            <person name="Carr E.C."/>
            <person name="Barton Q."/>
            <person name="Grambo S."/>
            <person name="Sullivan M."/>
            <person name="Renfro C.M."/>
            <person name="Kuo A."/>
            <person name="Pangilinan J."/>
            <person name="Lipzen A."/>
            <person name="Keymanesh K."/>
            <person name="Savage E."/>
            <person name="Barry K."/>
            <person name="Grigoriev I.V."/>
            <person name="Riekhof W.R."/>
            <person name="Harris S.S."/>
        </authorList>
    </citation>
    <scope>NUCLEOTIDE SEQUENCE</scope>
    <source>
        <strain evidence="1">JF 03-4F</strain>
    </source>
</reference>
<comment type="caution">
    <text evidence="1">The sequence shown here is derived from an EMBL/GenBank/DDBJ whole genome shotgun (WGS) entry which is preliminary data.</text>
</comment>
<dbReference type="AlphaFoldDB" id="A0AAN6DTY3"/>
<dbReference type="Proteomes" id="UP001203852">
    <property type="component" value="Unassembled WGS sequence"/>
</dbReference>
<evidence type="ECO:0000313" key="1">
    <source>
        <dbReference type="EMBL" id="KAI1610760.1"/>
    </source>
</evidence>
<proteinExistence type="predicted"/>
<dbReference type="InterPro" id="IPR011008">
    <property type="entry name" value="Dimeric_a/b-barrel"/>
</dbReference>
<name>A0AAN6DTY3_9EURO</name>
<evidence type="ECO:0008006" key="3">
    <source>
        <dbReference type="Google" id="ProtNLM"/>
    </source>
</evidence>
<dbReference type="EMBL" id="MU404357">
    <property type="protein sequence ID" value="KAI1610760.1"/>
    <property type="molecule type" value="Genomic_DNA"/>
</dbReference>
<dbReference type="PANTHER" id="PTHR40257">
    <property type="match status" value="1"/>
</dbReference>
<dbReference type="Gene3D" id="3.30.70.100">
    <property type="match status" value="1"/>
</dbReference>
<accession>A0AAN6DTY3</accession>
<organism evidence="1 2">
    <name type="scientific">Exophiala viscosa</name>
    <dbReference type="NCBI Taxonomy" id="2486360"/>
    <lineage>
        <taxon>Eukaryota</taxon>
        <taxon>Fungi</taxon>
        <taxon>Dikarya</taxon>
        <taxon>Ascomycota</taxon>
        <taxon>Pezizomycotina</taxon>
        <taxon>Eurotiomycetes</taxon>
        <taxon>Chaetothyriomycetidae</taxon>
        <taxon>Chaetothyriales</taxon>
        <taxon>Herpotrichiellaceae</taxon>
        <taxon>Exophiala</taxon>
    </lineage>
</organism>
<sequence>MTTNAEHYLGNLEAASKTIPAEKPYVMMNMMKFKPKAQYPASYTGPKLKSSTGREAYVAYKDGFVRRATELGVDLSIVFLGEAHTQLVAGSQEGESYDVVLLVRFPSFAAFRSVLEDKEYVDEIQPHRVSALQEIRSFAVTEMTDS</sequence>
<protein>
    <recommendedName>
        <fullName evidence="3">DUF1330 domain-containing protein</fullName>
    </recommendedName>
</protein>
<gene>
    <name evidence="1" type="ORF">EDD36DRAFT_476510</name>
</gene>
<evidence type="ECO:0000313" key="2">
    <source>
        <dbReference type="Proteomes" id="UP001203852"/>
    </source>
</evidence>
<keyword evidence="2" id="KW-1185">Reference proteome</keyword>
<dbReference type="PANTHER" id="PTHR40257:SF1">
    <property type="entry name" value="DUF1330 DOMAIN-CONTAINING PROTEIN"/>
    <property type="match status" value="1"/>
</dbReference>
<dbReference type="SUPFAM" id="SSF54909">
    <property type="entry name" value="Dimeric alpha+beta barrel"/>
    <property type="match status" value="1"/>
</dbReference>